<dbReference type="VEuPathDB" id="GiardiaDB:GMRT_16368"/>
<dbReference type="InterPro" id="IPR027417">
    <property type="entry name" value="P-loop_NTPase"/>
</dbReference>
<feature type="region of interest" description="Disordered" evidence="7">
    <location>
        <begin position="409"/>
        <end position="448"/>
    </location>
</feature>
<keyword evidence="3 6" id="KW-0347">Helicase</keyword>
<keyword evidence="2 6" id="KW-0378">Hydrolase</keyword>
<evidence type="ECO:0000256" key="7">
    <source>
        <dbReference type="SAM" id="MobiDB-lite"/>
    </source>
</evidence>
<dbReference type="GO" id="GO:0003724">
    <property type="term" value="F:RNA helicase activity"/>
    <property type="evidence" value="ECO:0007669"/>
    <property type="project" value="InterPro"/>
</dbReference>
<evidence type="ECO:0000256" key="1">
    <source>
        <dbReference type="ARBA" id="ARBA00022741"/>
    </source>
</evidence>
<dbReference type="CDD" id="cd18787">
    <property type="entry name" value="SF2_C_DEAD"/>
    <property type="match status" value="1"/>
</dbReference>
<dbReference type="AlphaFoldDB" id="A0A4Z1T1W0"/>
<dbReference type="InterPro" id="IPR050079">
    <property type="entry name" value="DEAD_box_RNA_helicase"/>
</dbReference>
<dbReference type="SMART" id="SM00490">
    <property type="entry name" value="HELICc"/>
    <property type="match status" value="1"/>
</dbReference>
<protein>
    <submittedName>
        <fullName evidence="11">ATP-dependent RNA helicase</fullName>
    </submittedName>
</protein>
<evidence type="ECO:0000259" key="9">
    <source>
        <dbReference type="PROSITE" id="PS51194"/>
    </source>
</evidence>
<evidence type="ECO:0000259" key="10">
    <source>
        <dbReference type="PROSITE" id="PS51195"/>
    </source>
</evidence>
<feature type="domain" description="DEAD-box RNA helicase Q" evidence="10">
    <location>
        <begin position="11"/>
        <end position="39"/>
    </location>
</feature>
<dbReference type="PANTHER" id="PTHR47959:SF24">
    <property type="entry name" value="ATP-DEPENDENT RNA HELICASE"/>
    <property type="match status" value="1"/>
</dbReference>
<dbReference type="GO" id="GO:0003676">
    <property type="term" value="F:nucleic acid binding"/>
    <property type="evidence" value="ECO:0007669"/>
    <property type="project" value="InterPro"/>
</dbReference>
<gene>
    <name evidence="11" type="ORF">GMRT_16368</name>
    <name evidence="12" type="ORF">GMRT_24890</name>
</gene>
<dbReference type="OrthoDB" id="10261904at2759"/>
<dbReference type="PROSITE" id="PS00039">
    <property type="entry name" value="DEAD_ATP_HELICASE"/>
    <property type="match status" value="1"/>
</dbReference>
<sequence length="448" mass="49764">MSPETTSSTIPTFSELGICPELQRAVHALGWKRPTAIQEETLQVFKNQPRVDLIGLSETGSGKTGAFVLPVLGDLLTHEAMPHTVVLSPTRELVVQTSVVFRTLGRDLGVRVCQLIGGVDMNAQQVDLARQPHILVCTPGRLLDHLNHTPGFTLQSVRTVVIDEADKMLDQNEGRILEEIIHHCPSTRQTLLFSATLTPRINELKRLCAHPTGIVQVQAGVLDDSPTITGVDLERLTHRMVTFAETDKALGLIILLRAHASTTSIVFANKVSVVMKLSLLLQELGFDVGAIHGQMSQNNRLEALERFRTQRTAILVASDVACRGLDIPNVDLVINYDLPIIPRDYVHRVGRTARAGRTGAALTIVTQYDVTNFQRLESLLGIHMDRFIPDTLGINQLRLQVEEALRHAERTIRQSGSSRPRRSDEGHGRRQDLLAVMPHRSKQRRSHR</sequence>
<keyword evidence="4 6" id="KW-0067">ATP-binding</keyword>
<evidence type="ECO:0000256" key="4">
    <source>
        <dbReference type="ARBA" id="ARBA00022840"/>
    </source>
</evidence>
<dbReference type="InterPro" id="IPR014001">
    <property type="entry name" value="Helicase_ATP-bd"/>
</dbReference>
<dbReference type="PROSITE" id="PS51194">
    <property type="entry name" value="HELICASE_CTER"/>
    <property type="match status" value="1"/>
</dbReference>
<evidence type="ECO:0000256" key="6">
    <source>
        <dbReference type="RuleBase" id="RU000492"/>
    </source>
</evidence>
<dbReference type="PROSITE" id="PS51195">
    <property type="entry name" value="Q_MOTIF"/>
    <property type="match status" value="1"/>
</dbReference>
<feature type="domain" description="Helicase ATP-binding" evidence="8">
    <location>
        <begin position="44"/>
        <end position="215"/>
    </location>
</feature>
<dbReference type="InterPro" id="IPR000629">
    <property type="entry name" value="RNA-helicase_DEAD-box_CS"/>
</dbReference>
<dbReference type="SMART" id="SM00487">
    <property type="entry name" value="DEXDc"/>
    <property type="match status" value="1"/>
</dbReference>
<dbReference type="SUPFAM" id="SSF52540">
    <property type="entry name" value="P-loop containing nucleoside triphosphate hydrolases"/>
    <property type="match status" value="1"/>
</dbReference>
<dbReference type="Proteomes" id="UP000315496">
    <property type="component" value="Chromosome 5"/>
</dbReference>
<dbReference type="EMBL" id="VDLU01000005">
    <property type="protein sequence ID" value="TNJ26549.1"/>
    <property type="molecule type" value="Genomic_DNA"/>
</dbReference>
<dbReference type="EMBL" id="VDLU01000005">
    <property type="protein sequence ID" value="TNJ26592.1"/>
    <property type="molecule type" value="Genomic_DNA"/>
</dbReference>
<comment type="similarity">
    <text evidence="6">Belongs to the DEAD box helicase family.</text>
</comment>
<dbReference type="GO" id="GO:0005524">
    <property type="term" value="F:ATP binding"/>
    <property type="evidence" value="ECO:0007669"/>
    <property type="project" value="UniProtKB-KW"/>
</dbReference>
<dbReference type="GO" id="GO:0005829">
    <property type="term" value="C:cytosol"/>
    <property type="evidence" value="ECO:0007669"/>
    <property type="project" value="TreeGrafter"/>
</dbReference>
<dbReference type="GO" id="GO:0016787">
    <property type="term" value="F:hydrolase activity"/>
    <property type="evidence" value="ECO:0007669"/>
    <property type="project" value="UniProtKB-KW"/>
</dbReference>
<reference evidence="11 13" key="1">
    <citation type="submission" date="2019-05" db="EMBL/GenBank/DDBJ databases">
        <title>The compact genome of Giardia muris reveals important steps in the evolution of intestinal protozoan parasites.</title>
        <authorList>
            <person name="Xu F."/>
            <person name="Jimenez-Gonzalez A."/>
            <person name="Einarsson E."/>
            <person name="Astvaldsson A."/>
            <person name="Peirasmaki D."/>
            <person name="Eckmann L."/>
            <person name="Andersson J.O."/>
            <person name="Svard S.G."/>
            <person name="Jerlstrom-Hultqvist J."/>
        </authorList>
    </citation>
    <scope>NUCLEOTIDE SEQUENCE [LARGE SCALE GENOMIC DNA]</scope>
    <source>
        <strain evidence="11 13">Roberts-Thomson</strain>
    </source>
</reference>
<name>A0A4Z1T1W0_GIAMU</name>
<proteinExistence type="inferred from homology"/>
<evidence type="ECO:0000313" key="11">
    <source>
        <dbReference type="EMBL" id="TNJ26549.1"/>
    </source>
</evidence>
<feature type="compositionally biased region" description="Basic residues" evidence="7">
    <location>
        <begin position="439"/>
        <end position="448"/>
    </location>
</feature>
<dbReference type="Pfam" id="PF00271">
    <property type="entry name" value="Helicase_C"/>
    <property type="match status" value="1"/>
</dbReference>
<comment type="caution">
    <text evidence="11">The sequence shown here is derived from an EMBL/GenBank/DDBJ whole genome shotgun (WGS) entry which is preliminary data.</text>
</comment>
<evidence type="ECO:0000256" key="3">
    <source>
        <dbReference type="ARBA" id="ARBA00022806"/>
    </source>
</evidence>
<feature type="compositionally biased region" description="Basic and acidic residues" evidence="7">
    <location>
        <begin position="421"/>
        <end position="432"/>
    </location>
</feature>
<feature type="short sequence motif" description="Q motif" evidence="5">
    <location>
        <begin position="11"/>
        <end position="39"/>
    </location>
</feature>
<dbReference type="InterPro" id="IPR014014">
    <property type="entry name" value="RNA_helicase_DEAD_Q_motif"/>
</dbReference>
<evidence type="ECO:0000256" key="5">
    <source>
        <dbReference type="PROSITE-ProRule" id="PRU00552"/>
    </source>
</evidence>
<evidence type="ECO:0000259" key="8">
    <source>
        <dbReference type="PROSITE" id="PS51192"/>
    </source>
</evidence>
<dbReference type="Gene3D" id="3.40.50.300">
    <property type="entry name" value="P-loop containing nucleotide triphosphate hydrolases"/>
    <property type="match status" value="2"/>
</dbReference>
<dbReference type="Pfam" id="PF00270">
    <property type="entry name" value="DEAD"/>
    <property type="match status" value="1"/>
</dbReference>
<dbReference type="VEuPathDB" id="GiardiaDB:GMRT_24890"/>
<evidence type="ECO:0000313" key="13">
    <source>
        <dbReference type="Proteomes" id="UP000315496"/>
    </source>
</evidence>
<keyword evidence="1 6" id="KW-0547">Nucleotide-binding</keyword>
<accession>A0A4Z1T1W0</accession>
<dbReference type="InterPro" id="IPR011545">
    <property type="entry name" value="DEAD/DEAH_box_helicase_dom"/>
</dbReference>
<evidence type="ECO:0000313" key="12">
    <source>
        <dbReference type="EMBL" id="TNJ26592.1"/>
    </source>
</evidence>
<evidence type="ECO:0000256" key="2">
    <source>
        <dbReference type="ARBA" id="ARBA00022801"/>
    </source>
</evidence>
<dbReference type="PANTHER" id="PTHR47959">
    <property type="entry name" value="ATP-DEPENDENT RNA HELICASE RHLE-RELATED"/>
    <property type="match status" value="1"/>
</dbReference>
<keyword evidence="13" id="KW-1185">Reference proteome</keyword>
<feature type="domain" description="Helicase C-terminal" evidence="9">
    <location>
        <begin position="248"/>
        <end position="395"/>
    </location>
</feature>
<dbReference type="PROSITE" id="PS51192">
    <property type="entry name" value="HELICASE_ATP_BIND_1"/>
    <property type="match status" value="1"/>
</dbReference>
<organism evidence="11 13">
    <name type="scientific">Giardia muris</name>
    <dbReference type="NCBI Taxonomy" id="5742"/>
    <lineage>
        <taxon>Eukaryota</taxon>
        <taxon>Metamonada</taxon>
        <taxon>Diplomonadida</taxon>
        <taxon>Hexamitidae</taxon>
        <taxon>Giardiinae</taxon>
        <taxon>Giardia</taxon>
    </lineage>
</organism>
<dbReference type="InterPro" id="IPR001650">
    <property type="entry name" value="Helicase_C-like"/>
</dbReference>